<organism evidence="1">
    <name type="scientific">Candidatus Berkiella cookevillensis</name>
    <dbReference type="NCBI Taxonomy" id="437022"/>
    <lineage>
        <taxon>Bacteria</taxon>
        <taxon>Pseudomonadati</taxon>
        <taxon>Pseudomonadota</taxon>
        <taxon>Gammaproteobacteria</taxon>
        <taxon>Candidatus Berkiellales</taxon>
        <taxon>Candidatus Berkiellaceae</taxon>
        <taxon>Candidatus Berkiella</taxon>
    </lineage>
</organism>
<name>A0A0Q9YCH3_9GAMM</name>
<proteinExistence type="predicted"/>
<protein>
    <submittedName>
        <fullName evidence="1">Uncharacterized protein</fullName>
    </submittedName>
</protein>
<dbReference type="STRING" id="437022.CC99x_01687"/>
<dbReference type="EMBL" id="LKHV02000001">
    <property type="protein sequence ID" value="MCS5708679.1"/>
    <property type="molecule type" value="Genomic_DNA"/>
</dbReference>
<dbReference type="Proteomes" id="UP000051494">
    <property type="component" value="Unassembled WGS sequence"/>
</dbReference>
<dbReference type="RefSeq" id="WP_057624774.1">
    <property type="nucleotide sequence ID" value="NZ_LKHV02000001.1"/>
</dbReference>
<keyword evidence="3" id="KW-1185">Reference proteome</keyword>
<reference evidence="2" key="2">
    <citation type="journal article" date="2016" name="Genome Announc.">
        <title>Draft Genome Sequences of Two Novel Amoeba-Resistant Intranuclear Bacteria, 'Candidatus Berkiella cookevillensis' and 'Candidatus Berkiella aquae'.</title>
        <authorList>
            <person name="Mehari Y.T."/>
            <person name="Arivett B.A."/>
            <person name="Farone A.L."/>
            <person name="Gunderson J.H."/>
            <person name="Farone M.B."/>
        </authorList>
    </citation>
    <scope>NUCLEOTIDE SEQUENCE</scope>
    <source>
        <strain evidence="2">CC99</strain>
    </source>
</reference>
<dbReference type="AlphaFoldDB" id="A0A0Q9YCH3"/>
<evidence type="ECO:0000313" key="3">
    <source>
        <dbReference type="Proteomes" id="UP000051494"/>
    </source>
</evidence>
<reference evidence="1" key="1">
    <citation type="submission" date="2015-09" db="EMBL/GenBank/DDBJ databases">
        <title>Draft Genome Sequences of Two Novel Amoeba-resistant Intranuclear Bacteria, Candidatus Berkiella cookevillensis and Candidatus Berkiella aquae.</title>
        <authorList>
            <person name="Mehari Y.T."/>
            <person name="Arivett B.A."/>
            <person name="Farone A.L."/>
            <person name="Gunderson J.H."/>
            <person name="Farone M.B."/>
        </authorList>
    </citation>
    <scope>NUCLEOTIDE SEQUENCE [LARGE SCALE GENOMIC DNA]</scope>
    <source>
        <strain evidence="1">CC99</strain>
    </source>
</reference>
<accession>A0A0Q9YCH3</accession>
<gene>
    <name evidence="2" type="ORF">CC99x_007130</name>
    <name evidence="1" type="ORF">CC99x_01687</name>
</gene>
<dbReference type="EMBL" id="LKHV01000008">
    <property type="protein sequence ID" value="KRG18245.1"/>
    <property type="molecule type" value="Genomic_DNA"/>
</dbReference>
<sequence length="247" mass="27340">MAWYSGITNAFTTVADTVKRTVSNLLSTPVYSLKVGHVLVLAGTATVAYYLPGLYQQVKDSYFPEPLPVVEPPSFIDQAFDYGVDQLKETAEGLYKTYNKIWYVNILSTLTVVMAALKNTVWNLIDGTRLADGLQYIASLNPFQFKKGAKALKQEQNLKLAEALNSIAELSDGSSVYVVMRDLDSMGHAKPLVIVYPKEQARQLFEPIAKLEVDSSLSEESEQQQQVVASSNFAETTSTHIEKPANF</sequence>
<comment type="caution">
    <text evidence="1">The sequence shown here is derived from an EMBL/GenBank/DDBJ whole genome shotgun (WGS) entry which is preliminary data.</text>
</comment>
<evidence type="ECO:0000313" key="2">
    <source>
        <dbReference type="EMBL" id="MCS5708679.1"/>
    </source>
</evidence>
<reference evidence="2" key="3">
    <citation type="submission" date="2021-06" db="EMBL/GenBank/DDBJ databases">
        <title>Genomic Description and Analysis of Intracellular Bacteria, Candidatus Berkiella cookevillensis and Candidatus Berkiella aquae.</title>
        <authorList>
            <person name="Kidane D.T."/>
            <person name="Mehari Y.T."/>
            <person name="Rice F.C."/>
            <person name="Arivett B.A."/>
            <person name="Farone A.L."/>
            <person name="Berk S.G."/>
            <person name="Farone M.B."/>
        </authorList>
    </citation>
    <scope>NUCLEOTIDE SEQUENCE</scope>
    <source>
        <strain evidence="2">CC99</strain>
    </source>
</reference>
<evidence type="ECO:0000313" key="1">
    <source>
        <dbReference type="EMBL" id="KRG18245.1"/>
    </source>
</evidence>